<dbReference type="EMBL" id="MU970077">
    <property type="protein sequence ID" value="KAK9322407.1"/>
    <property type="molecule type" value="Genomic_DNA"/>
</dbReference>
<sequence>MCAFIRTRCPVLHLVCVLQLVSTWVQGHIILFLSDLTTRVAGTVLTRFCDSISNSTIQSGEQQQHLSVVNI</sequence>
<name>A0ACC3TNG8_9ASCO</name>
<proteinExistence type="predicted"/>
<organism evidence="1 2">
    <name type="scientific">Lipomyces orientalis</name>
    <dbReference type="NCBI Taxonomy" id="1233043"/>
    <lineage>
        <taxon>Eukaryota</taxon>
        <taxon>Fungi</taxon>
        <taxon>Dikarya</taxon>
        <taxon>Ascomycota</taxon>
        <taxon>Saccharomycotina</taxon>
        <taxon>Lipomycetes</taxon>
        <taxon>Lipomycetales</taxon>
        <taxon>Lipomycetaceae</taxon>
        <taxon>Lipomyces</taxon>
    </lineage>
</organism>
<accession>A0ACC3TNG8</accession>
<evidence type="ECO:0000313" key="1">
    <source>
        <dbReference type="EMBL" id="KAK9322407.1"/>
    </source>
</evidence>
<evidence type="ECO:0000313" key="2">
    <source>
        <dbReference type="Proteomes" id="UP001489719"/>
    </source>
</evidence>
<comment type="caution">
    <text evidence="1">The sequence shown here is derived from an EMBL/GenBank/DDBJ whole genome shotgun (WGS) entry which is preliminary data.</text>
</comment>
<reference evidence="2" key="1">
    <citation type="journal article" date="2024" name="Front. Bioeng. Biotechnol.">
        <title>Genome-scale model development and genomic sequencing of the oleaginous clade Lipomyces.</title>
        <authorList>
            <person name="Czajka J.J."/>
            <person name="Han Y."/>
            <person name="Kim J."/>
            <person name="Mondo S.J."/>
            <person name="Hofstad B.A."/>
            <person name="Robles A."/>
            <person name="Haridas S."/>
            <person name="Riley R."/>
            <person name="LaButti K."/>
            <person name="Pangilinan J."/>
            <person name="Andreopoulos W."/>
            <person name="Lipzen A."/>
            <person name="Yan J."/>
            <person name="Wang M."/>
            <person name="Ng V."/>
            <person name="Grigoriev I.V."/>
            <person name="Spatafora J.W."/>
            <person name="Magnuson J.K."/>
            <person name="Baker S.E."/>
            <person name="Pomraning K.R."/>
        </authorList>
    </citation>
    <scope>NUCLEOTIDE SEQUENCE [LARGE SCALE GENOMIC DNA]</scope>
    <source>
        <strain evidence="2">CBS 10300</strain>
    </source>
</reference>
<gene>
    <name evidence="1" type="ORF">V1517DRAFT_323391</name>
</gene>
<keyword evidence="2" id="KW-1185">Reference proteome</keyword>
<feature type="non-terminal residue" evidence="1">
    <location>
        <position position="71"/>
    </location>
</feature>
<dbReference type="Proteomes" id="UP001489719">
    <property type="component" value="Unassembled WGS sequence"/>
</dbReference>
<protein>
    <submittedName>
        <fullName evidence="1">Uncharacterized protein</fullName>
    </submittedName>
</protein>